<evidence type="ECO:0000313" key="7">
    <source>
        <dbReference type="Proteomes" id="UP001162131"/>
    </source>
</evidence>
<dbReference type="AlphaFoldDB" id="A0AAU9JIN0"/>
<dbReference type="Pfam" id="PF13639">
    <property type="entry name" value="zf-RING_2"/>
    <property type="match status" value="1"/>
</dbReference>
<evidence type="ECO:0000259" key="5">
    <source>
        <dbReference type="PROSITE" id="PS50089"/>
    </source>
</evidence>
<dbReference type="SUPFAM" id="SSF57850">
    <property type="entry name" value="RING/U-box"/>
    <property type="match status" value="1"/>
</dbReference>
<protein>
    <recommendedName>
        <fullName evidence="5">RING-type domain-containing protein</fullName>
    </recommendedName>
</protein>
<name>A0AAU9JIN0_9CILI</name>
<evidence type="ECO:0000256" key="4">
    <source>
        <dbReference type="PROSITE-ProRule" id="PRU00175"/>
    </source>
</evidence>
<dbReference type="InterPro" id="IPR013083">
    <property type="entry name" value="Znf_RING/FYVE/PHD"/>
</dbReference>
<keyword evidence="3" id="KW-0862">Zinc</keyword>
<evidence type="ECO:0000256" key="3">
    <source>
        <dbReference type="ARBA" id="ARBA00022833"/>
    </source>
</evidence>
<dbReference type="Gene3D" id="3.30.40.10">
    <property type="entry name" value="Zinc/RING finger domain, C3HC4 (zinc finger)"/>
    <property type="match status" value="1"/>
</dbReference>
<evidence type="ECO:0000256" key="1">
    <source>
        <dbReference type="ARBA" id="ARBA00022723"/>
    </source>
</evidence>
<keyword evidence="1" id="KW-0479">Metal-binding</keyword>
<dbReference type="EMBL" id="CAJZBQ010000043">
    <property type="protein sequence ID" value="CAG9327117.1"/>
    <property type="molecule type" value="Genomic_DNA"/>
</dbReference>
<feature type="domain" description="RING-type" evidence="5">
    <location>
        <begin position="3"/>
        <end position="42"/>
    </location>
</feature>
<dbReference type="PROSITE" id="PS50089">
    <property type="entry name" value="ZF_RING_2"/>
    <property type="match status" value="1"/>
</dbReference>
<evidence type="ECO:0000256" key="2">
    <source>
        <dbReference type="ARBA" id="ARBA00022771"/>
    </source>
</evidence>
<dbReference type="PROSITE" id="PS00518">
    <property type="entry name" value="ZF_RING_1"/>
    <property type="match status" value="1"/>
</dbReference>
<comment type="caution">
    <text evidence="6">The sequence shown here is derived from an EMBL/GenBank/DDBJ whole genome shotgun (WGS) entry which is preliminary data.</text>
</comment>
<dbReference type="Proteomes" id="UP001162131">
    <property type="component" value="Unassembled WGS sequence"/>
</dbReference>
<dbReference type="InterPro" id="IPR001841">
    <property type="entry name" value="Znf_RING"/>
</dbReference>
<accession>A0AAU9JIN0</accession>
<organism evidence="6 7">
    <name type="scientific">Blepharisma stoltei</name>
    <dbReference type="NCBI Taxonomy" id="1481888"/>
    <lineage>
        <taxon>Eukaryota</taxon>
        <taxon>Sar</taxon>
        <taxon>Alveolata</taxon>
        <taxon>Ciliophora</taxon>
        <taxon>Postciliodesmatophora</taxon>
        <taxon>Heterotrichea</taxon>
        <taxon>Heterotrichida</taxon>
        <taxon>Blepharismidae</taxon>
        <taxon>Blepharisma</taxon>
    </lineage>
</organism>
<proteinExistence type="predicted"/>
<evidence type="ECO:0000313" key="6">
    <source>
        <dbReference type="EMBL" id="CAG9327117.1"/>
    </source>
</evidence>
<reference evidence="6" key="1">
    <citation type="submission" date="2021-09" db="EMBL/GenBank/DDBJ databases">
        <authorList>
            <consortium name="AG Swart"/>
            <person name="Singh M."/>
            <person name="Singh A."/>
            <person name="Seah K."/>
            <person name="Emmerich C."/>
        </authorList>
    </citation>
    <scope>NUCLEOTIDE SEQUENCE</scope>
    <source>
        <strain evidence="6">ATCC30299</strain>
    </source>
</reference>
<dbReference type="InterPro" id="IPR017907">
    <property type="entry name" value="Znf_RING_CS"/>
</dbReference>
<sequence>MSCSICISSFSPPICTLFCSHAYCFSCIQEWCKGHDFCPLCSQPISTATLSEADGSTQEIHLECKKAEAERSLMCLDHDYFKKEIAKLVRLAYNVEVERFKQRNSQGTPGEWKLLQNIKNRLEVLDYENKELIQFDPETLLDEVYTLDSQLKMVKRGDVPEDLIPREKSISSDEEDYYDD</sequence>
<dbReference type="GO" id="GO:0008270">
    <property type="term" value="F:zinc ion binding"/>
    <property type="evidence" value="ECO:0007669"/>
    <property type="project" value="UniProtKB-KW"/>
</dbReference>
<keyword evidence="7" id="KW-1185">Reference proteome</keyword>
<keyword evidence="2 4" id="KW-0863">Zinc-finger</keyword>
<gene>
    <name evidence="6" type="ORF">BSTOLATCC_MIC43161</name>
</gene>